<dbReference type="Proteomes" id="UP000214561">
    <property type="component" value="Chromosome"/>
</dbReference>
<evidence type="ECO:0000313" key="2">
    <source>
        <dbReference type="Proteomes" id="UP000214561"/>
    </source>
</evidence>
<accession>A0AB33CVE5</accession>
<gene>
    <name evidence="1" type="ORF">AFA_06990</name>
</gene>
<dbReference type="KEGG" id="afq:AFA_06990"/>
<evidence type="ECO:0008006" key="3">
    <source>
        <dbReference type="Google" id="ProtNLM"/>
    </source>
</evidence>
<organism evidence="1 2">
    <name type="scientific">Alcaligenes faecalis</name>
    <dbReference type="NCBI Taxonomy" id="511"/>
    <lineage>
        <taxon>Bacteria</taxon>
        <taxon>Pseudomonadati</taxon>
        <taxon>Pseudomonadota</taxon>
        <taxon>Betaproteobacteria</taxon>
        <taxon>Burkholderiales</taxon>
        <taxon>Alcaligenaceae</taxon>
        <taxon>Alcaligenes</taxon>
    </lineage>
</organism>
<dbReference type="Pfam" id="PF10721">
    <property type="entry name" value="DUF2514"/>
    <property type="match status" value="1"/>
</dbReference>
<protein>
    <recommendedName>
        <fullName evidence="3">DUF2514 domain-containing protein</fullName>
    </recommendedName>
</protein>
<proteinExistence type="predicted"/>
<sequence length="160" mass="17540">MSIRSAITGAAVLAALFLGLQMYGASQHKKGYDKAQAEYMIAVAHAEGRARQIEHELTEEMEARDRDTQEKLAQIATAERRAADERVRQSAQEYAARYRRDTEIASAAAERQAADTAIRMFAELLGGLDEAAEAYAAEADRRRVAGLACESVYSNALTVK</sequence>
<dbReference type="EMBL" id="CP021641">
    <property type="protein sequence ID" value="ASR89211.1"/>
    <property type="molecule type" value="Genomic_DNA"/>
</dbReference>
<evidence type="ECO:0000313" key="1">
    <source>
        <dbReference type="EMBL" id="ASR89211.1"/>
    </source>
</evidence>
<dbReference type="AlphaFoldDB" id="A0AB33CVE5"/>
<dbReference type="InterPro" id="IPR019659">
    <property type="entry name" value="DUF2514"/>
</dbReference>
<name>A0AB33CVE5_ALCFA</name>
<reference evidence="1 2" key="1">
    <citation type="submission" date="2017-05" db="EMBL/GenBank/DDBJ databases">
        <authorList>
            <person name="Qiu J.G."/>
            <person name="He J."/>
        </authorList>
    </citation>
    <scope>NUCLEOTIDE SEQUENCE [LARGE SCALE GENOMIC DNA]</scope>
    <source>
        <strain evidence="1 2">JQ135</strain>
    </source>
</reference>
<dbReference type="RefSeq" id="WP_094196311.1">
    <property type="nucleotide sequence ID" value="NZ_CP021641.1"/>
</dbReference>